<proteinExistence type="predicted"/>
<dbReference type="EMBL" id="ML976614">
    <property type="protein sequence ID" value="KAF1852011.1"/>
    <property type="molecule type" value="Genomic_DNA"/>
</dbReference>
<dbReference type="AlphaFoldDB" id="A0A9P4GVY4"/>
<dbReference type="Proteomes" id="UP000800039">
    <property type="component" value="Unassembled WGS sequence"/>
</dbReference>
<dbReference type="GeneID" id="63853738"/>
<protein>
    <submittedName>
        <fullName evidence="2">Uncharacterized protein</fullName>
    </submittedName>
</protein>
<name>A0A9P4GVY4_9PLEO</name>
<gene>
    <name evidence="2" type="ORF">K460DRAFT_402008</name>
</gene>
<accession>A0A9P4GVY4</accession>
<evidence type="ECO:0000313" key="2">
    <source>
        <dbReference type="EMBL" id="KAF1852011.1"/>
    </source>
</evidence>
<reference evidence="2" key="1">
    <citation type="submission" date="2020-01" db="EMBL/GenBank/DDBJ databases">
        <authorList>
            <consortium name="DOE Joint Genome Institute"/>
            <person name="Haridas S."/>
            <person name="Albert R."/>
            <person name="Binder M."/>
            <person name="Bloem J."/>
            <person name="Labutti K."/>
            <person name="Salamov A."/>
            <person name="Andreopoulos B."/>
            <person name="Baker S.E."/>
            <person name="Barry K."/>
            <person name="Bills G."/>
            <person name="Bluhm B.H."/>
            <person name="Cannon C."/>
            <person name="Castanera R."/>
            <person name="Culley D.E."/>
            <person name="Daum C."/>
            <person name="Ezra D."/>
            <person name="Gonzalez J.B."/>
            <person name="Henrissat B."/>
            <person name="Kuo A."/>
            <person name="Liang C."/>
            <person name="Lipzen A."/>
            <person name="Lutzoni F."/>
            <person name="Magnuson J."/>
            <person name="Mondo S."/>
            <person name="Nolan M."/>
            <person name="Ohm R."/>
            <person name="Pangilinan J."/>
            <person name="Park H.-J."/>
            <person name="Ramirez L."/>
            <person name="Alfaro M."/>
            <person name="Sun H."/>
            <person name="Tritt A."/>
            <person name="Yoshinaga Y."/>
            <person name="Zwiers L.-H."/>
            <person name="Turgeon B.G."/>
            <person name="Goodwin S.B."/>
            <person name="Spatafora J.W."/>
            <person name="Crous P.W."/>
            <person name="Grigoriev I.V."/>
        </authorList>
    </citation>
    <scope>NUCLEOTIDE SEQUENCE</scope>
    <source>
        <strain evidence="2">CBS 394.84</strain>
    </source>
</reference>
<organism evidence="2 3">
    <name type="scientific">Cucurbitaria berberidis CBS 394.84</name>
    <dbReference type="NCBI Taxonomy" id="1168544"/>
    <lineage>
        <taxon>Eukaryota</taxon>
        <taxon>Fungi</taxon>
        <taxon>Dikarya</taxon>
        <taxon>Ascomycota</taxon>
        <taxon>Pezizomycotina</taxon>
        <taxon>Dothideomycetes</taxon>
        <taxon>Pleosporomycetidae</taxon>
        <taxon>Pleosporales</taxon>
        <taxon>Pleosporineae</taxon>
        <taxon>Cucurbitariaceae</taxon>
        <taxon>Cucurbitaria</taxon>
    </lineage>
</organism>
<feature type="region of interest" description="Disordered" evidence="1">
    <location>
        <begin position="123"/>
        <end position="145"/>
    </location>
</feature>
<dbReference type="RefSeq" id="XP_040794574.1">
    <property type="nucleotide sequence ID" value="XM_040936488.1"/>
</dbReference>
<evidence type="ECO:0000256" key="1">
    <source>
        <dbReference type="SAM" id="MobiDB-lite"/>
    </source>
</evidence>
<evidence type="ECO:0000313" key="3">
    <source>
        <dbReference type="Proteomes" id="UP000800039"/>
    </source>
</evidence>
<sequence length="178" mass="19271">MFAVKKWLVKYCRTAAVQDSTAHISQSTQGKEEATARAVVEGCSVVVVVVGELMEAHKEAAGPDGCWMGTKGFSGGPKQLSGAQGGAKKVGARETLKGFCVLVVNLNLAFVHVLFPDRFQSTRAPAPDPTSHDQPLKHPHQPTNHLYRRAPCSRAFVQPFNQRPDFITESTINSSQAN</sequence>
<comment type="caution">
    <text evidence="2">The sequence shown here is derived from an EMBL/GenBank/DDBJ whole genome shotgun (WGS) entry which is preliminary data.</text>
</comment>
<keyword evidence="3" id="KW-1185">Reference proteome</keyword>